<dbReference type="EMBL" id="UINC01013400">
    <property type="protein sequence ID" value="SVA57925.1"/>
    <property type="molecule type" value="Genomic_DNA"/>
</dbReference>
<dbReference type="AlphaFoldDB" id="A0A381WZM1"/>
<accession>A0A381WZM1</accession>
<evidence type="ECO:0000313" key="1">
    <source>
        <dbReference type="EMBL" id="SVA57925.1"/>
    </source>
</evidence>
<gene>
    <name evidence="1" type="ORF">METZ01_LOCUS110779</name>
</gene>
<sequence>IGFGGRNPISAAIRGDYFGRKNFGKI</sequence>
<feature type="non-terminal residue" evidence="1">
    <location>
        <position position="26"/>
    </location>
</feature>
<proteinExistence type="predicted"/>
<protein>
    <submittedName>
        <fullName evidence="1">Uncharacterized protein</fullName>
    </submittedName>
</protein>
<organism evidence="1">
    <name type="scientific">marine metagenome</name>
    <dbReference type="NCBI Taxonomy" id="408172"/>
    <lineage>
        <taxon>unclassified sequences</taxon>
        <taxon>metagenomes</taxon>
        <taxon>ecological metagenomes</taxon>
    </lineage>
</organism>
<feature type="non-terminal residue" evidence="1">
    <location>
        <position position="1"/>
    </location>
</feature>
<name>A0A381WZM1_9ZZZZ</name>
<reference evidence="1" key="1">
    <citation type="submission" date="2018-05" db="EMBL/GenBank/DDBJ databases">
        <authorList>
            <person name="Lanie J.A."/>
            <person name="Ng W.-L."/>
            <person name="Kazmierczak K.M."/>
            <person name="Andrzejewski T.M."/>
            <person name="Davidsen T.M."/>
            <person name="Wayne K.J."/>
            <person name="Tettelin H."/>
            <person name="Glass J.I."/>
            <person name="Rusch D."/>
            <person name="Podicherti R."/>
            <person name="Tsui H.-C.T."/>
            <person name="Winkler M.E."/>
        </authorList>
    </citation>
    <scope>NUCLEOTIDE SEQUENCE</scope>
</reference>